<evidence type="ECO:0000256" key="8">
    <source>
        <dbReference type="SAM" id="MobiDB-lite"/>
    </source>
</evidence>
<dbReference type="InterPro" id="IPR000996">
    <property type="entry name" value="Clathrin_L-chain"/>
</dbReference>
<comment type="similarity">
    <text evidence="3 7">Belongs to the clathrin light chain family.</text>
</comment>
<comment type="function">
    <text evidence="1 7">Clathrin is the major protein of the polyhedral coat of coated pits and vesicles.</text>
</comment>
<name>A0A9W6BSC0_9CHLO</name>
<feature type="compositionally biased region" description="Polar residues" evidence="8">
    <location>
        <begin position="1"/>
        <end position="10"/>
    </location>
</feature>
<evidence type="ECO:0000256" key="4">
    <source>
        <dbReference type="ARBA" id="ARBA00023136"/>
    </source>
</evidence>
<keyword evidence="5 7" id="KW-0168">Coated pit</keyword>
<dbReference type="GO" id="GO:0030132">
    <property type="term" value="C:clathrin coat of coated pit"/>
    <property type="evidence" value="ECO:0007669"/>
    <property type="project" value="InterPro"/>
</dbReference>
<accession>A0A9W6BSC0</accession>
<evidence type="ECO:0000256" key="1">
    <source>
        <dbReference type="ARBA" id="ARBA00003913"/>
    </source>
</evidence>
<evidence type="ECO:0000313" key="9">
    <source>
        <dbReference type="EMBL" id="GLC56616.1"/>
    </source>
</evidence>
<dbReference type="EMBL" id="BRXU01000016">
    <property type="protein sequence ID" value="GLC56616.1"/>
    <property type="molecule type" value="Genomic_DNA"/>
</dbReference>
<dbReference type="GO" id="GO:0005198">
    <property type="term" value="F:structural molecule activity"/>
    <property type="evidence" value="ECO:0007669"/>
    <property type="project" value="InterPro"/>
</dbReference>
<evidence type="ECO:0000256" key="2">
    <source>
        <dbReference type="ARBA" id="ARBA00004180"/>
    </source>
</evidence>
<evidence type="ECO:0000256" key="7">
    <source>
        <dbReference type="RuleBase" id="RU363137"/>
    </source>
</evidence>
<keyword evidence="10" id="KW-1185">Reference proteome</keyword>
<comment type="subcellular location">
    <subcellularLocation>
        <location evidence="2 7">Cytoplasmic vesicle membrane</location>
        <topology evidence="2 7">Peripheral membrane protein</topology>
        <orientation evidence="2 7">Cytoplasmic side</orientation>
    </subcellularLocation>
    <subcellularLocation>
        <location evidence="7">Membrane</location>
        <location evidence="7">Coated pit</location>
        <topology evidence="7">Peripheral membrane protein</topology>
        <orientation evidence="7">Cytoplasmic side</orientation>
    </subcellularLocation>
    <text evidence="7">Cytoplasmic face of coated pits and vesicles.</text>
</comment>
<dbReference type="OrthoDB" id="546172at2759"/>
<evidence type="ECO:0000313" key="10">
    <source>
        <dbReference type="Proteomes" id="UP001165080"/>
    </source>
</evidence>
<dbReference type="PANTHER" id="PTHR10639">
    <property type="entry name" value="CLATHRIN LIGHT CHAIN"/>
    <property type="match status" value="1"/>
</dbReference>
<keyword evidence="4 7" id="KW-0472">Membrane</keyword>
<evidence type="ECO:0000256" key="6">
    <source>
        <dbReference type="ARBA" id="ARBA00023329"/>
    </source>
</evidence>
<dbReference type="Proteomes" id="UP001165080">
    <property type="component" value="Unassembled WGS sequence"/>
</dbReference>
<dbReference type="GO" id="GO:0030130">
    <property type="term" value="C:clathrin coat of trans-Golgi network vesicle"/>
    <property type="evidence" value="ECO:0007669"/>
    <property type="project" value="InterPro"/>
</dbReference>
<dbReference type="PANTHER" id="PTHR10639:SF7">
    <property type="entry name" value="CLATHRIN LIGHT CHAIN"/>
    <property type="match status" value="1"/>
</dbReference>
<gene>
    <name evidence="9" type="primary">PLEST004151</name>
    <name evidence="9" type="ORF">PLESTB_001127100</name>
</gene>
<evidence type="ECO:0000256" key="3">
    <source>
        <dbReference type="ARBA" id="ARBA00005263"/>
    </source>
</evidence>
<feature type="region of interest" description="Disordered" evidence="8">
    <location>
        <begin position="1"/>
        <end position="63"/>
    </location>
</feature>
<proteinExistence type="inferred from homology"/>
<keyword evidence="6 7" id="KW-0968">Cytoplasmic vesicle</keyword>
<dbReference type="AlphaFoldDB" id="A0A9W6BSC0"/>
<comment type="caution">
    <text evidence="9">The sequence shown here is derived from an EMBL/GenBank/DDBJ whole genome shotgun (WGS) entry which is preliminary data.</text>
</comment>
<feature type="compositionally biased region" description="Low complexity" evidence="8">
    <location>
        <begin position="20"/>
        <end position="32"/>
    </location>
</feature>
<dbReference type="Pfam" id="PF01086">
    <property type="entry name" value="Clathrin_lg_ch"/>
    <property type="match status" value="1"/>
</dbReference>
<organism evidence="9 10">
    <name type="scientific">Pleodorina starrii</name>
    <dbReference type="NCBI Taxonomy" id="330485"/>
    <lineage>
        <taxon>Eukaryota</taxon>
        <taxon>Viridiplantae</taxon>
        <taxon>Chlorophyta</taxon>
        <taxon>core chlorophytes</taxon>
        <taxon>Chlorophyceae</taxon>
        <taxon>CS clade</taxon>
        <taxon>Chlamydomonadales</taxon>
        <taxon>Volvocaceae</taxon>
        <taxon>Pleodorina</taxon>
    </lineage>
</organism>
<evidence type="ECO:0000256" key="5">
    <source>
        <dbReference type="ARBA" id="ARBA00023176"/>
    </source>
</evidence>
<sequence length="236" mass="24869">MEFEDSQFQAAPSGGDGFDSFASAAPAAASAPFAPPPPALNGALDDFFSGPAPVPEPVPPADTAAEAMSADFGLPLPADAPPAVHTDFSAVEGVAAAGDAADEDPFFQHYTPPAPAAPPPAPEVVDPRVEWRKQNNVQLLKKDSEEAAAKSKLKETAAQYLAKYYEVRTTTLTTRKANNRKSEAHQREVEVPASGTPWEKVHAMVNLTGGNHVKDVARYKALLITCKAKNVAIRAA</sequence>
<dbReference type="GO" id="GO:0072583">
    <property type="term" value="P:clathrin-dependent endocytosis"/>
    <property type="evidence" value="ECO:0007669"/>
    <property type="project" value="TreeGrafter"/>
</dbReference>
<dbReference type="GO" id="GO:0006886">
    <property type="term" value="P:intracellular protein transport"/>
    <property type="evidence" value="ECO:0007669"/>
    <property type="project" value="InterPro"/>
</dbReference>
<reference evidence="9 10" key="1">
    <citation type="journal article" date="2023" name="Commun. Biol.">
        <title>Reorganization of the ancestral sex-determining regions during the evolution of trioecy in Pleodorina starrii.</title>
        <authorList>
            <person name="Takahashi K."/>
            <person name="Suzuki S."/>
            <person name="Kawai-Toyooka H."/>
            <person name="Yamamoto K."/>
            <person name="Hamaji T."/>
            <person name="Ootsuki R."/>
            <person name="Yamaguchi H."/>
            <person name="Kawachi M."/>
            <person name="Higashiyama T."/>
            <person name="Nozaki H."/>
        </authorList>
    </citation>
    <scope>NUCLEOTIDE SEQUENCE [LARGE SCALE GENOMIC DNA]</scope>
    <source>
        <strain evidence="9 10">NIES-4479</strain>
    </source>
</reference>
<protein>
    <recommendedName>
        <fullName evidence="7">Clathrin light chain</fullName>
    </recommendedName>
</protein>
<dbReference type="GO" id="GO:0032050">
    <property type="term" value="F:clathrin heavy chain binding"/>
    <property type="evidence" value="ECO:0007669"/>
    <property type="project" value="TreeGrafter"/>
</dbReference>